<dbReference type="InterPro" id="IPR019775">
    <property type="entry name" value="WD40_repeat_CS"/>
</dbReference>
<dbReference type="PANTHER" id="PTHR44411">
    <property type="entry name" value="THO COMPLEX SUBUNIT 6 HOMOLOG"/>
    <property type="match status" value="1"/>
</dbReference>
<gene>
    <name evidence="5" type="ORF">Ctob_002061</name>
</gene>
<keyword evidence="6" id="KW-1185">Reference proteome</keyword>
<evidence type="ECO:0000256" key="1">
    <source>
        <dbReference type="ARBA" id="ARBA00009728"/>
    </source>
</evidence>
<keyword evidence="3" id="KW-0677">Repeat</keyword>
<sequence>MQSRLESVNALAFDPSGTHLVGGTGLGRLHVWVFDASSAAGKTPPTRKCSVRAHGCSIYALELKPTSSTGRLMLLSGADEEICGWWWDDVLAAADGGALPAPALRLENARVALRRGALGQLSETSALTVDAASAHLYSASGDGNAYVWDLATQSCVATYTGVGGGSGGGWCGCVATDAAETWLVAGWSEGFLCSIDLNTYAAVACLPTAAAPLAACFEPGSDFHLVSIGAEPGLYHWQLTGELETRATCSSPSALGLAISKLPGGGDPVIAVGGSAGTVDLFTDTSHRAFTLRVQDS</sequence>
<dbReference type="OrthoDB" id="273067at2759"/>
<reference evidence="6" key="1">
    <citation type="journal article" date="2015" name="PLoS Genet.">
        <title>Genome Sequence and Transcriptome Analyses of Chrysochromulina tobin: Metabolic Tools for Enhanced Algal Fitness in the Prominent Order Prymnesiales (Haptophyceae).</title>
        <authorList>
            <person name="Hovde B.T."/>
            <person name="Deodato C.R."/>
            <person name="Hunsperger H.M."/>
            <person name="Ryken S.A."/>
            <person name="Yost W."/>
            <person name="Jha R.K."/>
            <person name="Patterson J."/>
            <person name="Monnat R.J. Jr."/>
            <person name="Barlow S.B."/>
            <person name="Starkenburg S.R."/>
            <person name="Cattolico R.A."/>
        </authorList>
    </citation>
    <scope>NUCLEOTIDE SEQUENCE</scope>
    <source>
        <strain evidence="6">CCMP291</strain>
    </source>
</reference>
<evidence type="ECO:0000313" key="6">
    <source>
        <dbReference type="Proteomes" id="UP000037460"/>
    </source>
</evidence>
<dbReference type="Pfam" id="PF00400">
    <property type="entry name" value="WD40"/>
    <property type="match status" value="1"/>
</dbReference>
<dbReference type="InterPro" id="IPR015943">
    <property type="entry name" value="WD40/YVTN_repeat-like_dom_sf"/>
</dbReference>
<feature type="repeat" description="WD" evidence="4">
    <location>
        <begin position="117"/>
        <end position="158"/>
    </location>
</feature>
<dbReference type="InterPro" id="IPR001680">
    <property type="entry name" value="WD40_rpt"/>
</dbReference>
<accession>A0A0M0J483</accession>
<dbReference type="SUPFAM" id="SSF101908">
    <property type="entry name" value="Putative isomerase YbhE"/>
    <property type="match status" value="1"/>
</dbReference>
<dbReference type="PROSITE" id="PS00678">
    <property type="entry name" value="WD_REPEATS_1"/>
    <property type="match status" value="1"/>
</dbReference>
<evidence type="ECO:0000256" key="3">
    <source>
        <dbReference type="ARBA" id="ARBA00022737"/>
    </source>
</evidence>
<evidence type="ECO:0000256" key="2">
    <source>
        <dbReference type="ARBA" id="ARBA00022574"/>
    </source>
</evidence>
<evidence type="ECO:0000313" key="5">
    <source>
        <dbReference type="EMBL" id="KOO21018.1"/>
    </source>
</evidence>
<dbReference type="PANTHER" id="PTHR44411:SF1">
    <property type="entry name" value="THO COMPLEX SUBUNIT 6 HOMOLOG"/>
    <property type="match status" value="1"/>
</dbReference>
<dbReference type="PROSITE" id="PS50082">
    <property type="entry name" value="WD_REPEATS_2"/>
    <property type="match status" value="1"/>
</dbReference>
<protein>
    <submittedName>
        <fullName evidence="5">Uncharacterized protein</fullName>
    </submittedName>
</protein>
<dbReference type="GO" id="GO:0000346">
    <property type="term" value="C:transcription export complex"/>
    <property type="evidence" value="ECO:0007669"/>
    <property type="project" value="TreeGrafter"/>
</dbReference>
<dbReference type="AlphaFoldDB" id="A0A0M0J483"/>
<dbReference type="GO" id="GO:0006406">
    <property type="term" value="P:mRNA export from nucleus"/>
    <property type="evidence" value="ECO:0007669"/>
    <property type="project" value="TreeGrafter"/>
</dbReference>
<organism evidence="5 6">
    <name type="scientific">Chrysochromulina tobinii</name>
    <dbReference type="NCBI Taxonomy" id="1460289"/>
    <lineage>
        <taxon>Eukaryota</taxon>
        <taxon>Haptista</taxon>
        <taxon>Haptophyta</taxon>
        <taxon>Prymnesiophyceae</taxon>
        <taxon>Prymnesiales</taxon>
        <taxon>Chrysochromulinaceae</taxon>
        <taxon>Chrysochromulina</taxon>
    </lineage>
</organism>
<dbReference type="GO" id="GO:0000347">
    <property type="term" value="C:THO complex"/>
    <property type="evidence" value="ECO:0007669"/>
    <property type="project" value="TreeGrafter"/>
</dbReference>
<dbReference type="EMBL" id="JWZX01003396">
    <property type="protein sequence ID" value="KOO21018.1"/>
    <property type="molecule type" value="Genomic_DNA"/>
</dbReference>
<dbReference type="Proteomes" id="UP000037460">
    <property type="component" value="Unassembled WGS sequence"/>
</dbReference>
<dbReference type="InterPro" id="IPR042626">
    <property type="entry name" value="THOC6"/>
</dbReference>
<proteinExistence type="inferred from homology"/>
<keyword evidence="2 4" id="KW-0853">WD repeat</keyword>
<evidence type="ECO:0000256" key="4">
    <source>
        <dbReference type="PROSITE-ProRule" id="PRU00221"/>
    </source>
</evidence>
<name>A0A0M0J483_9EUKA</name>
<dbReference type="Gene3D" id="2.130.10.10">
    <property type="entry name" value="YVTN repeat-like/Quinoprotein amine dehydrogenase"/>
    <property type="match status" value="2"/>
</dbReference>
<comment type="similarity">
    <text evidence="1">Belongs to the WD repeat THOC6 family.</text>
</comment>
<comment type="caution">
    <text evidence="5">The sequence shown here is derived from an EMBL/GenBank/DDBJ whole genome shotgun (WGS) entry which is preliminary data.</text>
</comment>